<sequence length="85" mass="9838">MMAEVAYVALEQKGYDDVVDDADNGNDDEEEEEEVGRYDDDLMIRSSGLRGITEVYRCNRELELVNTKECLYGHVQETWLSRQLT</sequence>
<evidence type="ECO:0000256" key="1">
    <source>
        <dbReference type="SAM" id="MobiDB-lite"/>
    </source>
</evidence>
<reference evidence="4" key="1">
    <citation type="submission" date="2016-06" db="UniProtKB">
        <authorList>
            <consortium name="WormBaseParasite"/>
        </authorList>
    </citation>
    <scope>IDENTIFICATION</scope>
</reference>
<dbReference type="Proteomes" id="UP000270296">
    <property type="component" value="Unassembled WGS sequence"/>
</dbReference>
<accession>A0A183IA15</accession>
<gene>
    <name evidence="2" type="ORF">SBAD_LOCUS459</name>
</gene>
<evidence type="ECO:0000313" key="2">
    <source>
        <dbReference type="EMBL" id="VDO83760.1"/>
    </source>
</evidence>
<name>A0A183IA15_9BILA</name>
<reference evidence="2 3" key="2">
    <citation type="submission" date="2018-11" db="EMBL/GenBank/DDBJ databases">
        <authorList>
            <consortium name="Pathogen Informatics"/>
        </authorList>
    </citation>
    <scope>NUCLEOTIDE SEQUENCE [LARGE SCALE GENOMIC DNA]</scope>
</reference>
<dbReference type="WBParaSite" id="SBAD_0000048001-mRNA-1">
    <property type="protein sequence ID" value="SBAD_0000048001-mRNA-1"/>
    <property type="gene ID" value="SBAD_0000048001"/>
</dbReference>
<organism evidence="4">
    <name type="scientific">Soboliphyme baturini</name>
    <dbReference type="NCBI Taxonomy" id="241478"/>
    <lineage>
        <taxon>Eukaryota</taxon>
        <taxon>Metazoa</taxon>
        <taxon>Ecdysozoa</taxon>
        <taxon>Nematoda</taxon>
        <taxon>Enoplea</taxon>
        <taxon>Dorylaimia</taxon>
        <taxon>Dioctophymatida</taxon>
        <taxon>Dioctophymatoidea</taxon>
        <taxon>Soboliphymatidae</taxon>
        <taxon>Soboliphyme</taxon>
    </lineage>
</organism>
<keyword evidence="3" id="KW-1185">Reference proteome</keyword>
<evidence type="ECO:0000313" key="3">
    <source>
        <dbReference type="Proteomes" id="UP000270296"/>
    </source>
</evidence>
<feature type="compositionally biased region" description="Acidic residues" evidence="1">
    <location>
        <begin position="17"/>
        <end position="34"/>
    </location>
</feature>
<evidence type="ECO:0000313" key="4">
    <source>
        <dbReference type="WBParaSite" id="SBAD_0000048001-mRNA-1"/>
    </source>
</evidence>
<feature type="region of interest" description="Disordered" evidence="1">
    <location>
        <begin position="16"/>
        <end position="37"/>
    </location>
</feature>
<dbReference type="EMBL" id="UZAM01001196">
    <property type="protein sequence ID" value="VDO83760.1"/>
    <property type="molecule type" value="Genomic_DNA"/>
</dbReference>
<dbReference type="AlphaFoldDB" id="A0A183IA15"/>
<proteinExistence type="predicted"/>
<protein>
    <submittedName>
        <fullName evidence="2 4">Uncharacterized protein</fullName>
    </submittedName>
</protein>